<evidence type="ECO:0000313" key="8">
    <source>
        <dbReference type="Proteomes" id="UP000321129"/>
    </source>
</evidence>
<dbReference type="InterPro" id="IPR010583">
    <property type="entry name" value="MipA"/>
</dbReference>
<name>A0A5C6UKR1_9SPHN</name>
<evidence type="ECO:0000256" key="2">
    <source>
        <dbReference type="ARBA" id="ARBA00005722"/>
    </source>
</evidence>
<dbReference type="Pfam" id="PF06629">
    <property type="entry name" value="MipA"/>
    <property type="match status" value="1"/>
</dbReference>
<comment type="subcellular location">
    <subcellularLocation>
        <location evidence="1">Cell outer membrane</location>
    </subcellularLocation>
</comment>
<keyword evidence="4" id="KW-0472">Membrane</keyword>
<evidence type="ECO:0000256" key="3">
    <source>
        <dbReference type="ARBA" id="ARBA00022729"/>
    </source>
</evidence>
<protein>
    <submittedName>
        <fullName evidence="7">MipA/OmpV family protein</fullName>
    </submittedName>
</protein>
<evidence type="ECO:0000256" key="5">
    <source>
        <dbReference type="ARBA" id="ARBA00023237"/>
    </source>
</evidence>
<feature type="signal peptide" evidence="6">
    <location>
        <begin position="1"/>
        <end position="23"/>
    </location>
</feature>
<proteinExistence type="inferred from homology"/>
<evidence type="ECO:0000313" key="7">
    <source>
        <dbReference type="EMBL" id="TXC73712.1"/>
    </source>
</evidence>
<dbReference type="GO" id="GO:0009279">
    <property type="term" value="C:cell outer membrane"/>
    <property type="evidence" value="ECO:0007669"/>
    <property type="project" value="UniProtKB-SubCell"/>
</dbReference>
<dbReference type="RefSeq" id="WP_147121548.1">
    <property type="nucleotide sequence ID" value="NZ_VOPY01000001.1"/>
</dbReference>
<accession>A0A5C6UKR1</accession>
<dbReference type="OrthoDB" id="5462484at2"/>
<reference evidence="7 8" key="1">
    <citation type="submission" date="2019-08" db="EMBL/GenBank/DDBJ databases">
        <title>Sphingorhabdus soil sp. nov., isolated from arctic soil.</title>
        <authorList>
            <person name="Liu Y."/>
        </authorList>
    </citation>
    <scope>NUCLEOTIDE SEQUENCE [LARGE SCALE GENOMIC DNA]</scope>
    <source>
        <strain evidence="7 8">D-2Q-5-6</strain>
    </source>
</reference>
<comment type="caution">
    <text evidence="7">The sequence shown here is derived from an EMBL/GenBank/DDBJ whole genome shotgun (WGS) entry which is preliminary data.</text>
</comment>
<dbReference type="PANTHER" id="PTHR38776">
    <property type="entry name" value="MLTA-INTERACTING PROTEIN-RELATED"/>
    <property type="match status" value="1"/>
</dbReference>
<evidence type="ECO:0000256" key="1">
    <source>
        <dbReference type="ARBA" id="ARBA00004442"/>
    </source>
</evidence>
<keyword evidence="8" id="KW-1185">Reference proteome</keyword>
<dbReference type="AlphaFoldDB" id="A0A5C6UKR1"/>
<dbReference type="Proteomes" id="UP000321129">
    <property type="component" value="Unassembled WGS sequence"/>
</dbReference>
<feature type="chain" id="PRO_5022754517" evidence="6">
    <location>
        <begin position="24"/>
        <end position="283"/>
    </location>
</feature>
<keyword evidence="3 6" id="KW-0732">Signal</keyword>
<evidence type="ECO:0000256" key="6">
    <source>
        <dbReference type="SAM" id="SignalP"/>
    </source>
</evidence>
<dbReference type="EMBL" id="VOPY01000001">
    <property type="protein sequence ID" value="TXC73712.1"/>
    <property type="molecule type" value="Genomic_DNA"/>
</dbReference>
<comment type="similarity">
    <text evidence="2">Belongs to the MipA/OmpV family.</text>
</comment>
<gene>
    <name evidence="7" type="ORF">FSZ31_02980</name>
</gene>
<keyword evidence="5" id="KW-0998">Cell outer membrane</keyword>
<dbReference type="PANTHER" id="PTHR38776:SF1">
    <property type="entry name" value="MLTA-INTERACTING PROTEIN-RELATED"/>
    <property type="match status" value="1"/>
</dbReference>
<sequence>MPKSTFRLAAACIAFAAATPAFAQSDVAPEASVFDGDYLTLGVGLGYGAQYEGGDEYEIFPAPLIQGNLGGVAISPRPGGLALDFIPDARDAKVGFSLGPVIRYRANRTGKIKDPQVRALGKLDAAVEVGANAGVTFYKLLSDYDALTVSSDLRYDIAGAHKGRVIAPGISYFTPLSRAAAVVLSVSGEFVDDKYADYNFSVSPTGALASGLPAFQAKGGLKSYGPTLLGAYDFDGNLLNGGLSAFALAGYSRLAGDARRSPVTSIAGSPDQWIVGAGLAYTF</sequence>
<evidence type="ECO:0000256" key="4">
    <source>
        <dbReference type="ARBA" id="ARBA00023136"/>
    </source>
</evidence>
<organism evidence="7 8">
    <name type="scientific">Flavisphingopyxis soli</name>
    <dbReference type="NCBI Taxonomy" id="2601267"/>
    <lineage>
        <taxon>Bacteria</taxon>
        <taxon>Pseudomonadati</taxon>
        <taxon>Pseudomonadota</taxon>
        <taxon>Alphaproteobacteria</taxon>
        <taxon>Sphingomonadales</taxon>
        <taxon>Sphingopyxidaceae</taxon>
        <taxon>Flavisphingopyxis</taxon>
    </lineage>
</organism>